<organism evidence="11 12">
    <name type="scientific">Scheffersomyces stipitis (strain ATCC 58785 / CBS 6054 / NBRC 10063 / NRRL Y-11545)</name>
    <name type="common">Yeast</name>
    <name type="synonym">Pichia stipitis</name>
    <dbReference type="NCBI Taxonomy" id="322104"/>
    <lineage>
        <taxon>Eukaryota</taxon>
        <taxon>Fungi</taxon>
        <taxon>Dikarya</taxon>
        <taxon>Ascomycota</taxon>
        <taxon>Saccharomycotina</taxon>
        <taxon>Pichiomycetes</taxon>
        <taxon>Debaryomycetaceae</taxon>
        <taxon>Scheffersomyces</taxon>
    </lineage>
</organism>
<dbReference type="Proteomes" id="UP000002258">
    <property type="component" value="Chromosome 3"/>
</dbReference>
<dbReference type="eggNOG" id="KOG2646">
    <property type="taxonomic scope" value="Eukaryota"/>
</dbReference>
<evidence type="ECO:0000256" key="6">
    <source>
        <dbReference type="ARBA" id="ARBA00039335"/>
    </source>
</evidence>
<dbReference type="PANTHER" id="PTHR48277">
    <property type="entry name" value="MITOCHONDRIAL RIBOSOMAL PROTEIN S5"/>
    <property type="match status" value="1"/>
</dbReference>
<dbReference type="EMBL" id="CP000497">
    <property type="protein sequence ID" value="ABN65810.1"/>
    <property type="molecule type" value="Genomic_DNA"/>
</dbReference>
<dbReference type="InterPro" id="IPR020568">
    <property type="entry name" value="Ribosomal_Su5_D2-typ_SF"/>
</dbReference>
<dbReference type="STRING" id="322104.A3LRX8"/>
<evidence type="ECO:0000256" key="4">
    <source>
        <dbReference type="ARBA" id="ARBA00023128"/>
    </source>
</evidence>
<evidence type="ECO:0000256" key="3">
    <source>
        <dbReference type="ARBA" id="ARBA00022980"/>
    </source>
</evidence>
<name>A3LRX8_PICST</name>
<dbReference type="Gene3D" id="3.30.230.10">
    <property type="match status" value="1"/>
</dbReference>
<evidence type="ECO:0000256" key="1">
    <source>
        <dbReference type="ARBA" id="ARBA00004173"/>
    </source>
</evidence>
<evidence type="ECO:0000256" key="5">
    <source>
        <dbReference type="ARBA" id="ARBA00023274"/>
    </source>
</evidence>
<gene>
    <name evidence="11" type="ORF">PICST_71226</name>
</gene>
<reference evidence="11 12" key="1">
    <citation type="journal article" date="2007" name="Nat. Biotechnol.">
        <title>Genome sequence of the lignocellulose-bioconverting and xylose-fermenting yeast Pichia stipitis.</title>
        <authorList>
            <person name="Jeffries T.W."/>
            <person name="Grigoriev I.V."/>
            <person name="Grimwood J."/>
            <person name="Laplaza J.M."/>
            <person name="Aerts A."/>
            <person name="Salamov A."/>
            <person name="Schmutz J."/>
            <person name="Lindquist E."/>
            <person name="Dehal P."/>
            <person name="Shapiro H."/>
            <person name="Jin Y.S."/>
            <person name="Passoth V."/>
            <person name="Richardson P.M."/>
        </authorList>
    </citation>
    <scope>NUCLEOTIDE SEQUENCE [LARGE SCALE GENOMIC DNA]</scope>
    <source>
        <strain evidence="12">ATCC 58785 / CBS 6054 / NBRC 10063 / NRRL Y-11545</strain>
    </source>
</reference>
<dbReference type="OrthoDB" id="309483at2759"/>
<keyword evidence="4" id="KW-0496">Mitochondrion</keyword>
<evidence type="ECO:0000313" key="12">
    <source>
        <dbReference type="Proteomes" id="UP000002258"/>
    </source>
</evidence>
<evidence type="ECO:0000256" key="8">
    <source>
        <dbReference type="PROSITE-ProRule" id="PRU00268"/>
    </source>
</evidence>
<evidence type="ECO:0000256" key="2">
    <source>
        <dbReference type="ARBA" id="ARBA00008945"/>
    </source>
</evidence>
<evidence type="ECO:0000259" key="10">
    <source>
        <dbReference type="PROSITE" id="PS50881"/>
    </source>
</evidence>
<dbReference type="GeneID" id="4837986"/>
<dbReference type="HOGENOM" id="CLU_037994_0_0_1"/>
<keyword evidence="3 8" id="KW-0689">Ribosomal protein</keyword>
<dbReference type="GO" id="GO:0005743">
    <property type="term" value="C:mitochondrial inner membrane"/>
    <property type="evidence" value="ECO:0007669"/>
    <property type="project" value="UniProtKB-ARBA"/>
</dbReference>
<dbReference type="InterPro" id="IPR013810">
    <property type="entry name" value="Ribosomal_uS5_N"/>
</dbReference>
<dbReference type="OMA" id="RGKIYKS"/>
<comment type="subcellular location">
    <subcellularLocation>
        <location evidence="1">Mitochondrion</location>
    </subcellularLocation>
</comment>
<dbReference type="FunFam" id="3.30.160.20:FF:000022">
    <property type="entry name" value="28S ribosomal protein S5, mitochondrial"/>
    <property type="match status" value="1"/>
</dbReference>
<comment type="similarity">
    <text evidence="2 9">Belongs to the universal ribosomal protein uS5 family.</text>
</comment>
<evidence type="ECO:0000256" key="9">
    <source>
        <dbReference type="RuleBase" id="RU003823"/>
    </source>
</evidence>
<dbReference type="InterPro" id="IPR000851">
    <property type="entry name" value="Ribosomal_uS5"/>
</dbReference>
<proteinExistence type="inferred from homology"/>
<dbReference type="GO" id="GO:0006412">
    <property type="term" value="P:translation"/>
    <property type="evidence" value="ECO:0007669"/>
    <property type="project" value="InterPro"/>
</dbReference>
<feature type="domain" description="S5 DRBM" evidence="10">
    <location>
        <begin position="181"/>
        <end position="245"/>
    </location>
</feature>
<dbReference type="GO" id="GO:0003723">
    <property type="term" value="F:RNA binding"/>
    <property type="evidence" value="ECO:0007669"/>
    <property type="project" value="InterPro"/>
</dbReference>
<dbReference type="InterPro" id="IPR014721">
    <property type="entry name" value="Ribsml_uS5_D2-typ_fold_subgr"/>
</dbReference>
<accession>A3LRX8</accession>
<dbReference type="PROSITE" id="PS50881">
    <property type="entry name" value="S5_DSRBD"/>
    <property type="match status" value="1"/>
</dbReference>
<dbReference type="KEGG" id="pic:PICST_71226"/>
<dbReference type="InterPro" id="IPR005324">
    <property type="entry name" value="Ribosomal_uS5_C"/>
</dbReference>
<sequence>MLKSTFQPALSAGIIKRCLTSSARIYQQSSKSQGIPKATEIEPETNRKVQQHLEFLKKYYTPELLQSIQISESLIDPRDVLELKKKGFRAKSKVAPGDALSDYSKTDPVWEEPIIYPNQGEGRTPYPKIPDIQGPDRTDLKLRFKDENTLKRKETAATSTRKIAEELAKLTGLDAGYIRGLYVRPIIMKRVSLKTSKGNIPNFFVLTVVGDRNGTIGLGIGKSRDGIRTAAVKAHWNAVKNLTPIPRYEERTILGDFEYKYHAVKLFMRSAPAGFGLRVNRNIFEICQAAGIKDLRGKVYKSRNPLLVCQGFVEALTKQRSIEDLAASRGKKIVDLRKVYYSH</sequence>
<dbReference type="RefSeq" id="XP_001383839.1">
    <property type="nucleotide sequence ID" value="XM_001383802.1"/>
</dbReference>
<dbReference type="PANTHER" id="PTHR48277:SF1">
    <property type="entry name" value="MITOCHONDRIAL RIBOSOMAL PROTEIN S5"/>
    <property type="match status" value="1"/>
</dbReference>
<keyword evidence="5 8" id="KW-0687">Ribonucleoprotein</keyword>
<dbReference type="GO" id="GO:0003735">
    <property type="term" value="F:structural constituent of ribosome"/>
    <property type="evidence" value="ECO:0007669"/>
    <property type="project" value="UniProtKB-UniRule"/>
</dbReference>
<keyword evidence="12" id="KW-1185">Reference proteome</keyword>
<dbReference type="Pfam" id="PF00333">
    <property type="entry name" value="Ribosomal_S5"/>
    <property type="match status" value="1"/>
</dbReference>
<dbReference type="AlphaFoldDB" id="A3LRX8"/>
<evidence type="ECO:0000313" key="11">
    <source>
        <dbReference type="EMBL" id="ABN65810.1"/>
    </source>
</evidence>
<dbReference type="Pfam" id="PF03719">
    <property type="entry name" value="Ribosomal_S5_C"/>
    <property type="match status" value="1"/>
</dbReference>
<dbReference type="GO" id="GO:0005763">
    <property type="term" value="C:mitochondrial small ribosomal subunit"/>
    <property type="evidence" value="ECO:0007669"/>
    <property type="project" value="EnsemblFungi"/>
</dbReference>
<dbReference type="SUPFAM" id="SSF54768">
    <property type="entry name" value="dsRNA-binding domain-like"/>
    <property type="match status" value="1"/>
</dbReference>
<dbReference type="SUPFAM" id="SSF54211">
    <property type="entry name" value="Ribosomal protein S5 domain 2-like"/>
    <property type="match status" value="1"/>
</dbReference>
<dbReference type="FunCoup" id="A3LRX8">
    <property type="interactions" value="628"/>
</dbReference>
<protein>
    <recommendedName>
        <fullName evidence="6">Small ribosomal subunit protein uS5m</fullName>
    </recommendedName>
    <alternativeName>
        <fullName evidence="7">28S ribosomal protein S5, mitochondrial</fullName>
    </alternativeName>
</protein>
<evidence type="ECO:0000256" key="7">
    <source>
        <dbReference type="ARBA" id="ARBA00041606"/>
    </source>
</evidence>
<dbReference type="FunFam" id="3.30.230.10:FF:000002">
    <property type="entry name" value="30S ribosomal protein S5"/>
    <property type="match status" value="1"/>
</dbReference>
<dbReference type="InParanoid" id="A3LRX8"/>
<dbReference type="Gene3D" id="3.30.160.20">
    <property type="match status" value="1"/>
</dbReference>